<organism evidence="1 2">
    <name type="scientific">Lentinula edodes</name>
    <name type="common">Shiitake mushroom</name>
    <name type="synonym">Lentinus edodes</name>
    <dbReference type="NCBI Taxonomy" id="5353"/>
    <lineage>
        <taxon>Eukaryota</taxon>
        <taxon>Fungi</taxon>
        <taxon>Dikarya</taxon>
        <taxon>Basidiomycota</taxon>
        <taxon>Agaricomycotina</taxon>
        <taxon>Agaricomycetes</taxon>
        <taxon>Agaricomycetidae</taxon>
        <taxon>Agaricales</taxon>
        <taxon>Marasmiineae</taxon>
        <taxon>Omphalotaceae</taxon>
        <taxon>Lentinula</taxon>
    </lineage>
</organism>
<comment type="caution">
    <text evidence="1">The sequence shown here is derived from an EMBL/GenBank/DDBJ whole genome shotgun (WGS) entry which is preliminary data.</text>
</comment>
<accession>A0A1Q3E605</accession>
<dbReference type="AlphaFoldDB" id="A0A1Q3E605"/>
<proteinExistence type="predicted"/>
<name>A0A1Q3E605_LENED</name>
<evidence type="ECO:0000313" key="1">
    <source>
        <dbReference type="EMBL" id="GAW02670.1"/>
    </source>
</evidence>
<dbReference type="Proteomes" id="UP000188533">
    <property type="component" value="Unassembled WGS sequence"/>
</dbReference>
<reference evidence="1 2" key="2">
    <citation type="submission" date="2017-02" db="EMBL/GenBank/DDBJ databases">
        <title>A genome survey and senescence transcriptome analysis in Lentinula edodes.</title>
        <authorList>
            <person name="Sakamoto Y."/>
            <person name="Nakade K."/>
            <person name="Sato S."/>
            <person name="Yoshida Y."/>
            <person name="Miyazaki K."/>
            <person name="Natsume S."/>
            <person name="Konno N."/>
        </authorList>
    </citation>
    <scope>NUCLEOTIDE SEQUENCE [LARGE SCALE GENOMIC DNA]</scope>
    <source>
        <strain evidence="1 2">NBRC 111202</strain>
    </source>
</reference>
<evidence type="ECO:0000313" key="2">
    <source>
        <dbReference type="Proteomes" id="UP000188533"/>
    </source>
</evidence>
<keyword evidence="2" id="KW-1185">Reference proteome</keyword>
<gene>
    <name evidence="1" type="ORF">LENED_004337</name>
</gene>
<protein>
    <submittedName>
        <fullName evidence="1">Uncharacterized protein</fullName>
    </submittedName>
</protein>
<dbReference type="EMBL" id="BDGU01000110">
    <property type="protein sequence ID" value="GAW02670.1"/>
    <property type="molecule type" value="Genomic_DNA"/>
</dbReference>
<sequence>MYVQSSTIKTSHSRSASNDDTCCILRAEDTLFKVHKLRNSKIFSGCYMRFLQISILIPKMTLMSLTQTAMSTFVHFLSIVF</sequence>
<reference evidence="1 2" key="1">
    <citation type="submission" date="2016-08" db="EMBL/GenBank/DDBJ databases">
        <authorList>
            <consortium name="Lentinula edodes genome sequencing consortium"/>
            <person name="Sakamoto Y."/>
            <person name="Nakade K."/>
            <person name="Sato S."/>
            <person name="Yoshida Y."/>
            <person name="Miyazaki K."/>
            <person name="Natsume S."/>
            <person name="Konno N."/>
        </authorList>
    </citation>
    <scope>NUCLEOTIDE SEQUENCE [LARGE SCALE GENOMIC DNA]</scope>
    <source>
        <strain evidence="1 2">NBRC 111202</strain>
    </source>
</reference>